<dbReference type="OMA" id="RNNMNKS"/>
<feature type="domain" description="ABM" evidence="2">
    <location>
        <begin position="236"/>
        <end position="324"/>
    </location>
</feature>
<reference evidence="3 4" key="1">
    <citation type="journal article" date="2008" name="Nature">
        <title>Genome analysis of the platypus reveals unique signatures of evolution.</title>
        <authorList>
            <person name="Warren W.C."/>
            <person name="Hillier L.W."/>
            <person name="Marshall Graves J.A."/>
            <person name="Birney E."/>
            <person name="Ponting C.P."/>
            <person name="Grutzner F."/>
            <person name="Belov K."/>
            <person name="Miller W."/>
            <person name="Clarke L."/>
            <person name="Chinwalla A.T."/>
            <person name="Yang S.P."/>
            <person name="Heger A."/>
            <person name="Locke D.P."/>
            <person name="Miethke P."/>
            <person name="Waters P.D."/>
            <person name="Veyrunes F."/>
            <person name="Fulton L."/>
            <person name="Fulton B."/>
            <person name="Graves T."/>
            <person name="Wallis J."/>
            <person name="Puente X.S."/>
            <person name="Lopez-Otin C."/>
            <person name="Ordonez G.R."/>
            <person name="Eichler E.E."/>
            <person name="Chen L."/>
            <person name="Cheng Z."/>
            <person name="Deakin J.E."/>
            <person name="Alsop A."/>
            <person name="Thompson K."/>
            <person name="Kirby P."/>
            <person name="Papenfuss A.T."/>
            <person name="Wakefield M.J."/>
            <person name="Olender T."/>
            <person name="Lancet D."/>
            <person name="Huttley G.A."/>
            <person name="Smit A.F."/>
            <person name="Pask A."/>
            <person name="Temple-Smith P."/>
            <person name="Batzer M.A."/>
            <person name="Walker J.A."/>
            <person name="Konkel M.K."/>
            <person name="Harris R.S."/>
            <person name="Whittington C.M."/>
            <person name="Wong E.S."/>
            <person name="Gemmell N.J."/>
            <person name="Buschiazzo E."/>
            <person name="Vargas Jentzsch I.M."/>
            <person name="Merkel A."/>
            <person name="Schmitz J."/>
            <person name="Zemann A."/>
            <person name="Churakov G."/>
            <person name="Kriegs J.O."/>
            <person name="Brosius J."/>
            <person name="Murchison E.P."/>
            <person name="Sachidanandam R."/>
            <person name="Smith C."/>
            <person name="Hannon G.J."/>
            <person name="Tsend-Ayush E."/>
            <person name="McMillan D."/>
            <person name="Attenborough R."/>
            <person name="Rens W."/>
            <person name="Ferguson-Smith M."/>
            <person name="Lefevre C.M."/>
            <person name="Sharp J.A."/>
            <person name="Nicholas K.R."/>
            <person name="Ray D.A."/>
            <person name="Kube M."/>
            <person name="Reinhardt R."/>
            <person name="Pringle T.H."/>
            <person name="Taylor J."/>
            <person name="Jones R.C."/>
            <person name="Nixon B."/>
            <person name="Dacheux J.L."/>
            <person name="Niwa H."/>
            <person name="Sekita Y."/>
            <person name="Huang X."/>
            <person name="Stark A."/>
            <person name="Kheradpour P."/>
            <person name="Kellis M."/>
            <person name="Flicek P."/>
            <person name="Chen Y."/>
            <person name="Webber C."/>
            <person name="Hardison R."/>
            <person name="Nelson J."/>
            <person name="Hallsworth-Pepin K."/>
            <person name="Delehaunty K."/>
            <person name="Markovic C."/>
            <person name="Minx P."/>
            <person name="Feng Y."/>
            <person name="Kremitzki C."/>
            <person name="Mitreva M."/>
            <person name="Glasscock J."/>
            <person name="Wylie T."/>
            <person name="Wohldmann P."/>
            <person name="Thiru P."/>
            <person name="Nhan M.N."/>
            <person name="Pohl C.S."/>
            <person name="Smith S.M."/>
            <person name="Hou S."/>
            <person name="Nefedov M."/>
            <person name="de Jong P.J."/>
            <person name="Renfree M.B."/>
            <person name="Mardis E.R."/>
            <person name="Wilson R.K."/>
        </authorList>
    </citation>
    <scope>NUCLEOTIDE SEQUENCE [LARGE SCALE GENOMIC DNA]</scope>
    <source>
        <strain evidence="3 4">Glennie</strain>
    </source>
</reference>
<dbReference type="InterPro" id="IPR039862">
    <property type="entry name" value="NECAB1/2/3"/>
</dbReference>
<dbReference type="GO" id="GO:0005737">
    <property type="term" value="C:cytoplasm"/>
    <property type="evidence" value="ECO:0000318"/>
    <property type="project" value="GO_Central"/>
</dbReference>
<dbReference type="PANTHER" id="PTHR12178:SF3">
    <property type="entry name" value="N-TERMINAL EF-HAND CALCIUM-BINDING PROTEIN 3"/>
    <property type="match status" value="1"/>
</dbReference>
<dbReference type="GO" id="GO:0005783">
    <property type="term" value="C:endoplasmic reticulum"/>
    <property type="evidence" value="ECO:0000318"/>
    <property type="project" value="GO_Central"/>
</dbReference>
<dbReference type="PANTHER" id="PTHR12178">
    <property type="entry name" value="EF-HAND DOMAIN-CONTAINING PROTEIN"/>
    <property type="match status" value="1"/>
</dbReference>
<dbReference type="FunFam" id="3.30.70.100:FF:000023">
    <property type="entry name" value="N-terminal EF-hand calcium binding protein 3"/>
    <property type="match status" value="1"/>
</dbReference>
<reference evidence="3" key="3">
    <citation type="submission" date="2025-09" db="UniProtKB">
        <authorList>
            <consortium name="Ensembl"/>
        </authorList>
    </citation>
    <scope>IDENTIFICATION</scope>
    <source>
        <strain evidence="3">Glennie</strain>
    </source>
</reference>
<dbReference type="SUPFAM" id="SSF54909">
    <property type="entry name" value="Dimeric alpha+beta barrel"/>
    <property type="match status" value="1"/>
</dbReference>
<dbReference type="GeneTree" id="ENSGT00950000183131"/>
<dbReference type="InParanoid" id="F7DW48"/>
<dbReference type="Bgee" id="ENSOANG00000013657">
    <property type="expression patterns" value="Expressed in heart and 7 other cell types or tissues"/>
</dbReference>
<evidence type="ECO:0000313" key="4">
    <source>
        <dbReference type="Proteomes" id="UP000002279"/>
    </source>
</evidence>
<evidence type="ECO:0000256" key="1">
    <source>
        <dbReference type="SAM" id="MobiDB-lite"/>
    </source>
</evidence>
<dbReference type="GO" id="GO:0042984">
    <property type="term" value="P:regulation of amyloid precursor protein biosynthetic process"/>
    <property type="evidence" value="ECO:0000318"/>
    <property type="project" value="GO_Central"/>
</dbReference>
<proteinExistence type="predicted"/>
<dbReference type="Gene3D" id="3.30.70.100">
    <property type="match status" value="1"/>
</dbReference>
<accession>F7DW48</accession>
<dbReference type="Proteomes" id="UP000002279">
    <property type="component" value="Chromosome 15"/>
</dbReference>
<dbReference type="InterPro" id="IPR011008">
    <property type="entry name" value="Dimeric_a/b-barrel"/>
</dbReference>
<evidence type="ECO:0000313" key="3">
    <source>
        <dbReference type="Ensembl" id="ENSOANP00000021549.2"/>
    </source>
</evidence>
<evidence type="ECO:0000259" key="2">
    <source>
        <dbReference type="PROSITE" id="PS51725"/>
    </source>
</evidence>
<feature type="region of interest" description="Disordered" evidence="1">
    <location>
        <begin position="1"/>
        <end position="24"/>
    </location>
</feature>
<feature type="compositionally biased region" description="Basic residues" evidence="1">
    <location>
        <begin position="8"/>
        <end position="17"/>
    </location>
</feature>
<feature type="compositionally biased region" description="Basic residues" evidence="1">
    <location>
        <begin position="162"/>
        <end position="172"/>
    </location>
</feature>
<feature type="region of interest" description="Disordered" evidence="1">
    <location>
        <begin position="144"/>
        <end position="185"/>
    </location>
</feature>
<name>F7DW48_ORNAN</name>
<keyword evidence="4" id="KW-1185">Reference proteome</keyword>
<dbReference type="GO" id="GO:0000137">
    <property type="term" value="C:Golgi cis cisterna"/>
    <property type="evidence" value="ECO:0000318"/>
    <property type="project" value="GO_Central"/>
</dbReference>
<dbReference type="InterPro" id="IPR007138">
    <property type="entry name" value="ABM_dom"/>
</dbReference>
<dbReference type="Ensembl" id="ENSOANT00000021552.3">
    <property type="protein sequence ID" value="ENSOANP00000021549.2"/>
    <property type="gene ID" value="ENSOANG00000013657.3"/>
</dbReference>
<dbReference type="PROSITE" id="PS51725">
    <property type="entry name" value="ABM"/>
    <property type="match status" value="1"/>
</dbReference>
<reference evidence="3" key="2">
    <citation type="submission" date="2025-08" db="UniProtKB">
        <authorList>
            <consortium name="Ensembl"/>
        </authorList>
    </citation>
    <scope>IDENTIFICATION</scope>
    <source>
        <strain evidence="3">Glennie</strain>
    </source>
</reference>
<organism evidence="3 4">
    <name type="scientific">Ornithorhynchus anatinus</name>
    <name type="common">Duckbill platypus</name>
    <dbReference type="NCBI Taxonomy" id="9258"/>
    <lineage>
        <taxon>Eukaryota</taxon>
        <taxon>Metazoa</taxon>
        <taxon>Chordata</taxon>
        <taxon>Craniata</taxon>
        <taxon>Vertebrata</taxon>
        <taxon>Euteleostomi</taxon>
        <taxon>Mammalia</taxon>
        <taxon>Monotremata</taxon>
        <taxon>Ornithorhynchidae</taxon>
        <taxon>Ornithorhynchus</taxon>
    </lineage>
</organism>
<dbReference type="HOGENOM" id="CLU_041553_3_0_1"/>
<dbReference type="AlphaFoldDB" id="F7DW48"/>
<sequence>MTVASVKRLLRARHRTKPRDGYERMGSATVPALRGARGLNPRFTDGVTETRRGEVICPRSPGERVVGPGFKSTFRSHDWFVASCRAAASPLPTQPCPPPPLQEYEWAPKVNQFVTRFLLRETASQLQSLHLSLECASDCVESQAGRGRTDVGTPVAPSSPRPGRRSGRRAQKTARPDPTAPSSETSLAVASVDGGCQWTSQILRLQRLIDQLEWKSRRLELPKGEAVCKEANLLILVVQRRISVAPAGLKQFHQALRCYTDVTAAQSRCLRVSTQRLADESSFLLYEFWQDASSWSSHSRTSCSKAFQRVLVDLLRTPEILTTMLFPASWWIMNN</sequence>
<protein>
    <recommendedName>
        <fullName evidence="2">ABM domain-containing protein</fullName>
    </recommendedName>
</protein>
<dbReference type="Pfam" id="PF03992">
    <property type="entry name" value="ABM"/>
    <property type="match status" value="1"/>
</dbReference>